<comment type="subcellular location">
    <subcellularLocation>
        <location evidence="8">Cell membrane</location>
        <topology evidence="8">Multi-pass membrane protein</topology>
    </subcellularLocation>
    <subcellularLocation>
        <location evidence="1">Endomembrane system</location>
        <topology evidence="1">Multi-pass membrane protein</topology>
    </subcellularLocation>
</comment>
<keyword evidence="11" id="KW-1185">Reference proteome</keyword>
<proteinExistence type="inferred from homology"/>
<dbReference type="RefSeq" id="XP_025380879.1">
    <property type="nucleotide sequence ID" value="XM_025523830.1"/>
</dbReference>
<evidence type="ECO:0000256" key="5">
    <source>
        <dbReference type="ARBA" id="ARBA00022692"/>
    </source>
</evidence>
<dbReference type="GO" id="GO:0015099">
    <property type="term" value="F:nickel cation transmembrane transporter activity"/>
    <property type="evidence" value="ECO:0007669"/>
    <property type="project" value="UniProtKB-UniRule"/>
</dbReference>
<feature type="transmembrane region" description="Helical" evidence="8">
    <location>
        <begin position="105"/>
        <end position="129"/>
    </location>
</feature>
<feature type="transmembrane region" description="Helical" evidence="8">
    <location>
        <begin position="229"/>
        <end position="254"/>
    </location>
</feature>
<name>A0A316YWY9_9BASI</name>
<evidence type="ECO:0000256" key="8">
    <source>
        <dbReference type="RuleBase" id="RU362101"/>
    </source>
</evidence>
<dbReference type="EMBL" id="KZ819634">
    <property type="protein sequence ID" value="PWN93681.1"/>
    <property type="molecule type" value="Genomic_DNA"/>
</dbReference>
<comment type="similarity">
    <text evidence="2 8">Belongs to the NiCoT transporter (TC 2.A.52) family.</text>
</comment>
<dbReference type="InterPro" id="IPR011541">
    <property type="entry name" value="Ni/Co_transpt_high_affinity"/>
</dbReference>
<dbReference type="InParanoid" id="A0A316YWY9"/>
<evidence type="ECO:0000313" key="11">
    <source>
        <dbReference type="Proteomes" id="UP000245768"/>
    </source>
</evidence>
<dbReference type="Proteomes" id="UP000245768">
    <property type="component" value="Unassembled WGS sequence"/>
</dbReference>
<dbReference type="GO" id="GO:0005886">
    <property type="term" value="C:plasma membrane"/>
    <property type="evidence" value="ECO:0007669"/>
    <property type="project" value="UniProtKB-SubCell"/>
</dbReference>
<organism evidence="10 11">
    <name type="scientific">Acaromyces ingoldii</name>
    <dbReference type="NCBI Taxonomy" id="215250"/>
    <lineage>
        <taxon>Eukaryota</taxon>
        <taxon>Fungi</taxon>
        <taxon>Dikarya</taxon>
        <taxon>Basidiomycota</taxon>
        <taxon>Ustilaginomycotina</taxon>
        <taxon>Exobasidiomycetes</taxon>
        <taxon>Exobasidiales</taxon>
        <taxon>Cryptobasidiaceae</taxon>
        <taxon>Acaromyces</taxon>
    </lineage>
</organism>
<dbReference type="OrthoDB" id="5197598at2759"/>
<reference evidence="10" key="1">
    <citation type="journal article" date="2018" name="Mol. Biol. Evol.">
        <title>Broad Genomic Sampling Reveals a Smut Pathogenic Ancestry of the Fungal Clade Ustilaginomycotina.</title>
        <authorList>
            <person name="Kijpornyongpan T."/>
            <person name="Mondo S.J."/>
            <person name="Barry K."/>
            <person name="Sandor L."/>
            <person name="Lee J."/>
            <person name="Lipzen A."/>
            <person name="Pangilinan J."/>
            <person name="LaButti K."/>
            <person name="Hainaut M."/>
            <person name="Henrissat B."/>
            <person name="Grigoriev I.V."/>
            <person name="Spatafora J.W."/>
            <person name="Aime M.C."/>
        </authorList>
    </citation>
    <scope>NUCLEOTIDE SEQUENCE [LARGE SCALE GENOMIC DNA]</scope>
    <source>
        <strain evidence="10">MCA 4198</strain>
    </source>
</reference>
<dbReference type="PANTHER" id="PTHR31611:SF0">
    <property type="entry name" value="HIGH-AFFINITY NICKEL TRANSPORT PROTEIN NIC1"/>
    <property type="match status" value="1"/>
</dbReference>
<evidence type="ECO:0000256" key="2">
    <source>
        <dbReference type="ARBA" id="ARBA00010892"/>
    </source>
</evidence>
<evidence type="ECO:0000313" key="10">
    <source>
        <dbReference type="EMBL" id="PWN93681.1"/>
    </source>
</evidence>
<keyword evidence="5 8" id="KW-0812">Transmembrane</keyword>
<dbReference type="GeneID" id="37045746"/>
<evidence type="ECO:0000256" key="7">
    <source>
        <dbReference type="ARBA" id="ARBA00023136"/>
    </source>
</evidence>
<accession>A0A316YWY9</accession>
<evidence type="ECO:0000256" key="9">
    <source>
        <dbReference type="SAM" id="MobiDB-lite"/>
    </source>
</evidence>
<dbReference type="InterPro" id="IPR004688">
    <property type="entry name" value="Ni/Co_transpt"/>
</dbReference>
<feature type="region of interest" description="Disordered" evidence="9">
    <location>
        <begin position="175"/>
        <end position="200"/>
    </location>
</feature>
<keyword evidence="6 8" id="KW-1133">Transmembrane helix</keyword>
<dbReference type="Pfam" id="PF03824">
    <property type="entry name" value="NicO"/>
    <property type="match status" value="1"/>
</dbReference>
<keyword evidence="7 8" id="KW-0472">Membrane</keyword>
<feature type="transmembrane region" description="Helical" evidence="8">
    <location>
        <begin position="141"/>
        <end position="166"/>
    </location>
</feature>
<feature type="transmembrane region" description="Helical" evidence="8">
    <location>
        <begin position="274"/>
        <end position="300"/>
    </location>
</feature>
<dbReference type="AlphaFoldDB" id="A0A316YWY9"/>
<dbReference type="PANTHER" id="PTHR31611">
    <property type="entry name" value="HIGH-AFFINITY NICKEL TRANSPORT PROTEIN NIC1"/>
    <property type="match status" value="1"/>
</dbReference>
<feature type="transmembrane region" description="Helical" evidence="8">
    <location>
        <begin position="22"/>
        <end position="48"/>
    </location>
</feature>
<keyword evidence="3 8" id="KW-0813">Transport</keyword>
<protein>
    <recommendedName>
        <fullName evidence="8">Nickel/cobalt efflux system</fullName>
    </recommendedName>
</protein>
<feature type="transmembrane region" description="Helical" evidence="8">
    <location>
        <begin position="406"/>
        <end position="428"/>
    </location>
</feature>
<evidence type="ECO:0000256" key="6">
    <source>
        <dbReference type="ARBA" id="ARBA00022989"/>
    </source>
</evidence>
<sequence>MRGLGVVASSWARLRQGPRLTLFARCLVIMVLEVLANAFLWILCAILFTWGNDRKILSLALVAWTTGLRHGLDADHISAIDNATRRIVSVPSDTGRRRRPVTVGLFFSLGHSTIVFATTVAIAISASVADHLDGVSSVGGIIGAAVSGSFLFLIGCINSVILYRTWMRLRAARRREAEKEKEEPREEAAAAASDKTEEGVAREKQRFNGCMTRLALPLLKAVDRPWKMFPVGVLFGLGFDTASSIALLGVAALAFQRSNNENGGGGSDGDSRVILLALLFTAGMTMVDSADSCLMIWAYAPEQTGSGRKRFALLLRDEERQAGVEEGQETVEERHEENDATPDDAEGARAASQEHTGMEKKECWNERQAEGEMEEEVQRKGGESRRGEEREKIAERLDAPASRFSLLLTLLSILVAFAISIIMLLGLIGDECARCARAADKQEQTGDGDLEGRWWLAWRRANDNSGYVGAGIVGAFALCVAVYFVTSMLLLRKKPGRS</sequence>
<dbReference type="GO" id="GO:0012505">
    <property type="term" value="C:endomembrane system"/>
    <property type="evidence" value="ECO:0007669"/>
    <property type="project" value="UniProtKB-SubCell"/>
</dbReference>
<gene>
    <name evidence="10" type="ORF">FA10DRAFT_283311</name>
</gene>
<evidence type="ECO:0000256" key="1">
    <source>
        <dbReference type="ARBA" id="ARBA00004127"/>
    </source>
</evidence>
<feature type="region of interest" description="Disordered" evidence="9">
    <location>
        <begin position="322"/>
        <end position="391"/>
    </location>
</feature>
<feature type="transmembrane region" description="Helical" evidence="8">
    <location>
        <begin position="467"/>
        <end position="491"/>
    </location>
</feature>
<dbReference type="STRING" id="215250.A0A316YWY9"/>
<evidence type="ECO:0000256" key="3">
    <source>
        <dbReference type="ARBA" id="ARBA00022448"/>
    </source>
</evidence>
<feature type="compositionally biased region" description="Basic and acidic residues" evidence="9">
    <location>
        <begin position="356"/>
        <end position="391"/>
    </location>
</feature>
<keyword evidence="4" id="KW-0533">Nickel</keyword>
<evidence type="ECO:0000256" key="4">
    <source>
        <dbReference type="ARBA" id="ARBA00022596"/>
    </source>
</evidence>